<dbReference type="InterPro" id="IPR013424">
    <property type="entry name" value="Ice-binding_C"/>
</dbReference>
<protein>
    <recommendedName>
        <fullName evidence="2">Ice-binding protein C-terminal domain-containing protein</fullName>
    </recommendedName>
</protein>
<evidence type="ECO:0000313" key="3">
    <source>
        <dbReference type="EMBL" id="MBB6505623.1"/>
    </source>
</evidence>
<dbReference type="AlphaFoldDB" id="A0A7X0MQL7"/>
<dbReference type="NCBIfam" id="NF035944">
    <property type="entry name" value="PEPxxWA-CTERM"/>
    <property type="match status" value="1"/>
</dbReference>
<reference evidence="3 4" key="2">
    <citation type="submission" date="2020-08" db="EMBL/GenBank/DDBJ databases">
        <authorList>
            <person name="Partida-Martinez L."/>
            <person name="Huntemann M."/>
            <person name="Clum A."/>
            <person name="Wang J."/>
            <person name="Palaniappan K."/>
            <person name="Ritter S."/>
            <person name="Chen I.-M."/>
            <person name="Stamatis D."/>
            <person name="Reddy T."/>
            <person name="O'Malley R."/>
            <person name="Daum C."/>
            <person name="Shapiro N."/>
            <person name="Ivanova N."/>
            <person name="Kyrpides N."/>
            <person name="Woyke T."/>
        </authorList>
    </citation>
    <scope>NUCLEOTIDE SEQUENCE [LARGE SCALE GENOMIC DNA]</scope>
    <source>
        <strain evidence="3 4">AS3.13</strain>
    </source>
</reference>
<dbReference type="EMBL" id="JACHBT010000014">
    <property type="protein sequence ID" value="MBB6505623.1"/>
    <property type="molecule type" value="Genomic_DNA"/>
</dbReference>
<feature type="chain" id="PRO_5031563553" description="Ice-binding protein C-terminal domain-containing protein" evidence="1">
    <location>
        <begin position="39"/>
        <end position="204"/>
    </location>
</feature>
<feature type="signal peptide" evidence="1">
    <location>
        <begin position="1"/>
        <end position="38"/>
    </location>
</feature>
<dbReference type="Pfam" id="PF07589">
    <property type="entry name" value="PEP-CTERM"/>
    <property type="match status" value="1"/>
</dbReference>
<evidence type="ECO:0000256" key="1">
    <source>
        <dbReference type="SAM" id="SignalP"/>
    </source>
</evidence>
<evidence type="ECO:0000313" key="4">
    <source>
        <dbReference type="Proteomes" id="UP000522313"/>
    </source>
</evidence>
<reference evidence="3 4" key="1">
    <citation type="submission" date="2020-08" db="EMBL/GenBank/DDBJ databases">
        <title>The Agave Microbiome: Exploring the role of microbial communities in plant adaptations to desert environments.</title>
        <authorList>
            <person name="Partida-Martinez L.P."/>
        </authorList>
    </citation>
    <scope>NUCLEOTIDE SEQUENCE [LARGE SCALE GENOMIC DNA]</scope>
    <source>
        <strain evidence="3 4">AS3.13</strain>
    </source>
</reference>
<feature type="domain" description="Ice-binding protein C-terminal" evidence="2">
    <location>
        <begin position="171"/>
        <end position="196"/>
    </location>
</feature>
<comment type="caution">
    <text evidence="3">The sequence shown here is derived from an EMBL/GenBank/DDBJ whole genome shotgun (WGS) entry which is preliminary data.</text>
</comment>
<dbReference type="NCBIfam" id="TIGR02595">
    <property type="entry name" value="PEP_CTERM"/>
    <property type="match status" value="1"/>
</dbReference>
<keyword evidence="1" id="KW-0732">Signal</keyword>
<accession>A0A7X0MQL7</accession>
<sequence length="204" mass="21071">MSIHISPHGPRGVRAIKNITFGLAAATSLLIAAAPASAAPFVSSFDKITTGNVEFGYYYFVGHQASETYSTGLSSVNKLTLSLTADQNVLRTPLTFTFSLNGNVIGETTYTASGADLTKALNFSFDPITSASGAYTLLANVTTGVAPGAGSVHFSSTTQPLTLDSTAVAAAVPEPATWAMMLVGFGMVGAAARYRRRSTAATFA</sequence>
<gene>
    <name evidence="3" type="ORF">F4693_002618</name>
</gene>
<name>A0A7X0MQL7_9SPHN</name>
<organism evidence="3 4">
    <name type="scientific">Sphingomonas endophytica</name>
    <dbReference type="NCBI Taxonomy" id="869719"/>
    <lineage>
        <taxon>Bacteria</taxon>
        <taxon>Pseudomonadati</taxon>
        <taxon>Pseudomonadota</taxon>
        <taxon>Alphaproteobacteria</taxon>
        <taxon>Sphingomonadales</taxon>
        <taxon>Sphingomonadaceae</taxon>
        <taxon>Sphingomonas</taxon>
    </lineage>
</organism>
<evidence type="ECO:0000259" key="2">
    <source>
        <dbReference type="Pfam" id="PF07589"/>
    </source>
</evidence>
<dbReference type="Proteomes" id="UP000522313">
    <property type="component" value="Unassembled WGS sequence"/>
</dbReference>
<proteinExistence type="predicted"/>